<accession>A0A920BQI2</accession>
<name>A0A920BQI2_9ACTN</name>
<protein>
    <submittedName>
        <fullName evidence="1">Uncharacterized protein</fullName>
    </submittedName>
</protein>
<comment type="caution">
    <text evidence="1">The sequence shown here is derived from an EMBL/GenBank/DDBJ whole genome shotgun (WGS) entry which is preliminary data.</text>
</comment>
<dbReference type="Proteomes" id="UP000677082">
    <property type="component" value="Unassembled WGS sequence"/>
</dbReference>
<proteinExistence type="predicted"/>
<keyword evidence="2" id="KW-1185">Reference proteome</keyword>
<dbReference type="EMBL" id="BOQN01000145">
    <property type="protein sequence ID" value="GIM97424.1"/>
    <property type="molecule type" value="Genomic_DNA"/>
</dbReference>
<dbReference type="AlphaFoldDB" id="A0A920BQI2"/>
<evidence type="ECO:0000313" key="1">
    <source>
        <dbReference type="EMBL" id="GIM97424.1"/>
    </source>
</evidence>
<reference evidence="1 2" key="1">
    <citation type="submission" date="2021-03" db="EMBL/GenBank/DDBJ databases">
        <title>Whole genome shotgun sequence of Actinoplanes toevensis NBRC 105298.</title>
        <authorList>
            <person name="Komaki H."/>
            <person name="Tamura T."/>
        </authorList>
    </citation>
    <scope>NUCLEOTIDE SEQUENCE [LARGE SCALE GENOMIC DNA]</scope>
    <source>
        <strain evidence="1 2">NBRC 105298</strain>
    </source>
</reference>
<evidence type="ECO:0000313" key="2">
    <source>
        <dbReference type="Proteomes" id="UP000677082"/>
    </source>
</evidence>
<gene>
    <name evidence="1" type="ORF">Ato02nite_092170</name>
</gene>
<sequence>MPVPVPVPVPVRGVQAGRVGAPGVRGAGRVGLLLGGGAAEIADCGAAGSAYLWEVLDYCGAYQDG</sequence>
<organism evidence="1 2">
    <name type="scientific">Paractinoplanes toevensis</name>
    <dbReference type="NCBI Taxonomy" id="571911"/>
    <lineage>
        <taxon>Bacteria</taxon>
        <taxon>Bacillati</taxon>
        <taxon>Actinomycetota</taxon>
        <taxon>Actinomycetes</taxon>
        <taxon>Micromonosporales</taxon>
        <taxon>Micromonosporaceae</taxon>
        <taxon>Paractinoplanes</taxon>
    </lineage>
</organism>